<evidence type="ECO:0000313" key="2">
    <source>
        <dbReference type="Proteomes" id="UP001499878"/>
    </source>
</evidence>
<dbReference type="EMBL" id="BAABJR010000024">
    <property type="protein sequence ID" value="GAA5216039.1"/>
    <property type="molecule type" value="Genomic_DNA"/>
</dbReference>
<protein>
    <submittedName>
        <fullName evidence="1">Uncharacterized protein</fullName>
    </submittedName>
</protein>
<gene>
    <name evidence="1" type="ORF">GCM10023323_67490</name>
</gene>
<sequence length="621" mass="67655">MLTADETARLARRAALRRADGSRGLRARRAWRRLLRACAEGEPAGQDAMRTMAADLPEDDALDLLAAAPEEPADRAAYLALIGQQAQRQALDPEGSLLALAYRAAAAEVRERLRTVLAAEGDAEVVRVVVTGDRRERMADLSPYELDYLGHQLAEHGRWDELRRLVRDLPPARAAATVRLLPVQERTGNGANLFSMLADRSSEQLSGTVDRLPRDRLTTRETGGSYLGVSLSPDATEVALRYGLWKRGQRNEVHVETLRIGTGQSTHRFCGNALKGADSGNSILHLGDEVLVNLQCGYERHQVFRVVPDLVAFDAPSPLLSDIRRSSGGAVLVRPGGLSFVDPGARTLRRLGIPGFNEGHGLYVSDASCALTTLPEDRLVAVFHMDTICVVNENGTVLHKTEERAGGPGGYSPALSFLSAHSLVLHKRANTVFQEITEVWEFPSQGAPRRTARHAGAITARWPYEKWRGRRLDDLFVQRVYNTADVHAVDPSAPWIQYQRDSAGPPIRRLLAASPGGDLYFTEALAAGPLRLEIHSPHLPDARALLEKPLLHSTPQDLRHLHELRPKIGDPAVRDALDLLGAALSERFGGDIALGDQAAAPVGTATDIALGRVPDKQQGDT</sequence>
<keyword evidence="2" id="KW-1185">Reference proteome</keyword>
<organism evidence="1 2">
    <name type="scientific">Streptomyces thinghirensis</name>
    <dbReference type="NCBI Taxonomy" id="551547"/>
    <lineage>
        <taxon>Bacteria</taxon>
        <taxon>Bacillati</taxon>
        <taxon>Actinomycetota</taxon>
        <taxon>Actinomycetes</taxon>
        <taxon>Kitasatosporales</taxon>
        <taxon>Streptomycetaceae</taxon>
        <taxon>Streptomyces</taxon>
    </lineage>
</organism>
<reference evidence="2" key="1">
    <citation type="journal article" date="2019" name="Int. J. Syst. Evol. Microbiol.">
        <title>The Global Catalogue of Microorganisms (GCM) 10K type strain sequencing project: providing services to taxonomists for standard genome sequencing and annotation.</title>
        <authorList>
            <consortium name="The Broad Institute Genomics Platform"/>
            <consortium name="The Broad Institute Genome Sequencing Center for Infectious Disease"/>
            <person name="Wu L."/>
            <person name="Ma J."/>
        </authorList>
    </citation>
    <scope>NUCLEOTIDE SEQUENCE [LARGE SCALE GENOMIC DNA]</scope>
    <source>
        <strain evidence="2">JCM 18306</strain>
    </source>
</reference>
<accession>A0ABP9TEC2</accession>
<comment type="caution">
    <text evidence="1">The sequence shown here is derived from an EMBL/GenBank/DDBJ whole genome shotgun (WGS) entry which is preliminary data.</text>
</comment>
<name>A0ABP9TEC2_9ACTN</name>
<dbReference type="RefSeq" id="WP_345637076.1">
    <property type="nucleotide sequence ID" value="NZ_BAABJR010000024.1"/>
</dbReference>
<proteinExistence type="predicted"/>
<evidence type="ECO:0000313" key="1">
    <source>
        <dbReference type="EMBL" id="GAA5216039.1"/>
    </source>
</evidence>
<dbReference type="Proteomes" id="UP001499878">
    <property type="component" value="Unassembled WGS sequence"/>
</dbReference>